<dbReference type="Pfam" id="PF11528">
    <property type="entry name" value="DUF3224"/>
    <property type="match status" value="1"/>
</dbReference>
<dbReference type="EMBL" id="VTOU01000003">
    <property type="protein sequence ID" value="TZG26140.1"/>
    <property type="molecule type" value="Genomic_DNA"/>
</dbReference>
<organism evidence="2 3">
    <name type="scientific">Sphingomonas montanisoli</name>
    <dbReference type="NCBI Taxonomy" id="2606412"/>
    <lineage>
        <taxon>Bacteria</taxon>
        <taxon>Pseudomonadati</taxon>
        <taxon>Pseudomonadota</taxon>
        <taxon>Alphaproteobacteria</taxon>
        <taxon>Sphingomonadales</taxon>
        <taxon>Sphingomonadaceae</taxon>
        <taxon>Sphingomonas</taxon>
    </lineage>
</organism>
<sequence length="156" mass="16134">MIRRGLFLAAPIAAVIFAAAPLVAAEPVEQIATGAFDVKAAPEGAADAPIGTYKLDKVYHGDLDAIGTGKMLTVDTATKASAAYVAIERVTGTLAGRKGGFALDHVGTMARGTPTLHIAIVPDSGTDALTGITGTLDIRIEKDGKHFYTLRYKIPG</sequence>
<dbReference type="InterPro" id="IPR021607">
    <property type="entry name" value="DUF3224"/>
</dbReference>
<proteinExistence type="predicted"/>
<dbReference type="SUPFAM" id="SSF159238">
    <property type="entry name" value="SO1590-like"/>
    <property type="match status" value="1"/>
</dbReference>
<feature type="chain" id="PRO_5022970885" evidence="1">
    <location>
        <begin position="25"/>
        <end position="156"/>
    </location>
</feature>
<dbReference type="InterPro" id="IPR023159">
    <property type="entry name" value="SO1590-like_sf"/>
</dbReference>
<comment type="caution">
    <text evidence="2">The sequence shown here is derived from an EMBL/GenBank/DDBJ whole genome shotgun (WGS) entry which is preliminary data.</text>
</comment>
<evidence type="ECO:0000313" key="3">
    <source>
        <dbReference type="Proteomes" id="UP000322077"/>
    </source>
</evidence>
<dbReference type="Gene3D" id="2.40.350.10">
    <property type="entry name" value="SO1590-like"/>
    <property type="match status" value="1"/>
</dbReference>
<name>A0A5D9C538_9SPHN</name>
<dbReference type="RefSeq" id="WP_149522947.1">
    <property type="nucleotide sequence ID" value="NZ_VTOU01000003.1"/>
</dbReference>
<keyword evidence="1" id="KW-0732">Signal</keyword>
<keyword evidence="3" id="KW-1185">Reference proteome</keyword>
<dbReference type="Proteomes" id="UP000322077">
    <property type="component" value="Unassembled WGS sequence"/>
</dbReference>
<evidence type="ECO:0000256" key="1">
    <source>
        <dbReference type="SAM" id="SignalP"/>
    </source>
</evidence>
<dbReference type="AlphaFoldDB" id="A0A5D9C538"/>
<evidence type="ECO:0000313" key="2">
    <source>
        <dbReference type="EMBL" id="TZG26140.1"/>
    </source>
</evidence>
<gene>
    <name evidence="2" type="ORF">FYJ91_14395</name>
</gene>
<reference evidence="2 3" key="1">
    <citation type="submission" date="2019-08" db="EMBL/GenBank/DDBJ databases">
        <authorList>
            <person name="Wang G."/>
            <person name="Xu Z."/>
        </authorList>
    </citation>
    <scope>NUCLEOTIDE SEQUENCE [LARGE SCALE GENOMIC DNA]</scope>
    <source>
        <strain evidence="2 3">ZX</strain>
    </source>
</reference>
<feature type="signal peptide" evidence="1">
    <location>
        <begin position="1"/>
        <end position="24"/>
    </location>
</feature>
<protein>
    <submittedName>
        <fullName evidence="2">DUF3224 domain-containing protein</fullName>
    </submittedName>
</protein>
<accession>A0A5D9C538</accession>